<keyword evidence="3" id="KW-1185">Reference proteome</keyword>
<gene>
    <name evidence="2" type="ORF">ACFSKW_42920</name>
</gene>
<feature type="region of interest" description="Disordered" evidence="1">
    <location>
        <begin position="1"/>
        <end position="31"/>
    </location>
</feature>
<evidence type="ECO:0000256" key="1">
    <source>
        <dbReference type="SAM" id="MobiDB-lite"/>
    </source>
</evidence>
<evidence type="ECO:0000313" key="3">
    <source>
        <dbReference type="Proteomes" id="UP001597368"/>
    </source>
</evidence>
<organism evidence="2 3">
    <name type="scientific">Nonomuraea mangrovi</name>
    <dbReference type="NCBI Taxonomy" id="2316207"/>
    <lineage>
        <taxon>Bacteria</taxon>
        <taxon>Bacillati</taxon>
        <taxon>Actinomycetota</taxon>
        <taxon>Actinomycetes</taxon>
        <taxon>Streptosporangiales</taxon>
        <taxon>Streptosporangiaceae</taxon>
        <taxon>Nonomuraea</taxon>
    </lineage>
</organism>
<accession>A0ABW4T8C2</accession>
<dbReference type="RefSeq" id="WP_379580136.1">
    <property type="nucleotide sequence ID" value="NZ_JBHUFV010000061.1"/>
</dbReference>
<reference evidence="3" key="1">
    <citation type="journal article" date="2019" name="Int. J. Syst. Evol. Microbiol.">
        <title>The Global Catalogue of Microorganisms (GCM) 10K type strain sequencing project: providing services to taxonomists for standard genome sequencing and annotation.</title>
        <authorList>
            <consortium name="The Broad Institute Genomics Platform"/>
            <consortium name="The Broad Institute Genome Sequencing Center for Infectious Disease"/>
            <person name="Wu L."/>
            <person name="Ma J."/>
        </authorList>
    </citation>
    <scope>NUCLEOTIDE SEQUENCE [LARGE SCALE GENOMIC DNA]</scope>
    <source>
        <strain evidence="3">ICMP 6774ER</strain>
    </source>
</reference>
<name>A0ABW4T8C2_9ACTN</name>
<dbReference type="EMBL" id="JBHUFV010000061">
    <property type="protein sequence ID" value="MFD1938252.1"/>
    <property type="molecule type" value="Genomic_DNA"/>
</dbReference>
<protein>
    <submittedName>
        <fullName evidence="2">Uncharacterized protein</fullName>
    </submittedName>
</protein>
<proteinExistence type="predicted"/>
<dbReference type="Proteomes" id="UP001597368">
    <property type="component" value="Unassembled WGS sequence"/>
</dbReference>
<comment type="caution">
    <text evidence="2">The sequence shown here is derived from an EMBL/GenBank/DDBJ whole genome shotgun (WGS) entry which is preliminary data.</text>
</comment>
<evidence type="ECO:0000313" key="2">
    <source>
        <dbReference type="EMBL" id="MFD1938252.1"/>
    </source>
</evidence>
<sequence>MPDGETIPTSPAEPGLPAPTPGDHGGTEYDTGAITGFGRSLEMAGKSVALLGPSTPVFEGSDKFPFAGIPVVGLFFVHRFNEIAETWADCAGLLEGVLGKECEKFFQVAKNYLTTEEELKAAAERLRH</sequence>